<feature type="compositionally biased region" description="Basic and acidic residues" evidence="7">
    <location>
        <begin position="636"/>
        <end position="646"/>
    </location>
</feature>
<evidence type="ECO:0000256" key="5">
    <source>
        <dbReference type="ARBA" id="ARBA00022833"/>
    </source>
</evidence>
<feature type="region of interest" description="Disordered" evidence="7">
    <location>
        <begin position="1"/>
        <end position="33"/>
    </location>
</feature>
<evidence type="ECO:0000256" key="3">
    <source>
        <dbReference type="ARBA" id="ARBA00022723"/>
    </source>
</evidence>
<dbReference type="STRING" id="61395.A0A1Y1W0M9"/>
<dbReference type="CDD" id="cd16536">
    <property type="entry name" value="RING-HC_RNF10"/>
    <property type="match status" value="1"/>
</dbReference>
<keyword evidence="5" id="KW-0862">Zinc</keyword>
<dbReference type="PANTHER" id="PTHR12983:SF9">
    <property type="entry name" value="E3 UBIQUITIN-PROTEIN LIGASE RNF10"/>
    <property type="match status" value="1"/>
</dbReference>
<protein>
    <recommendedName>
        <fullName evidence="8">RING-type domain-containing protein</fullName>
    </recommendedName>
</protein>
<dbReference type="SUPFAM" id="SSF57850">
    <property type="entry name" value="RING/U-box"/>
    <property type="match status" value="1"/>
</dbReference>
<dbReference type="InterPro" id="IPR039739">
    <property type="entry name" value="MAG2/RNF10"/>
</dbReference>
<dbReference type="GO" id="GO:0005737">
    <property type="term" value="C:cytoplasm"/>
    <property type="evidence" value="ECO:0007669"/>
    <property type="project" value="UniProtKB-SubCell"/>
</dbReference>
<dbReference type="RefSeq" id="XP_040740824.1">
    <property type="nucleotide sequence ID" value="XM_040891482.1"/>
</dbReference>
<dbReference type="GO" id="GO:0008270">
    <property type="term" value="F:zinc ion binding"/>
    <property type="evidence" value="ECO:0007669"/>
    <property type="project" value="UniProtKB-KW"/>
</dbReference>
<feature type="compositionally biased region" description="Low complexity" evidence="7">
    <location>
        <begin position="1"/>
        <end position="25"/>
    </location>
</feature>
<keyword evidence="3" id="KW-0479">Metal-binding</keyword>
<dbReference type="Gene3D" id="3.30.40.10">
    <property type="entry name" value="Zinc/RING finger domain, C3HC4 (zinc finger)"/>
    <property type="match status" value="1"/>
</dbReference>
<evidence type="ECO:0000256" key="2">
    <source>
        <dbReference type="ARBA" id="ARBA00022490"/>
    </source>
</evidence>
<reference evidence="9 10" key="1">
    <citation type="submission" date="2016-07" db="EMBL/GenBank/DDBJ databases">
        <title>Pervasive Adenine N6-methylation of Active Genes in Fungi.</title>
        <authorList>
            <consortium name="DOE Joint Genome Institute"/>
            <person name="Mondo S.J."/>
            <person name="Dannebaum R.O."/>
            <person name="Kuo R.C."/>
            <person name="Labutti K."/>
            <person name="Haridas S."/>
            <person name="Kuo A."/>
            <person name="Salamov A."/>
            <person name="Ahrendt S.R."/>
            <person name="Lipzen A."/>
            <person name="Sullivan W."/>
            <person name="Andreopoulos W.B."/>
            <person name="Clum A."/>
            <person name="Lindquist E."/>
            <person name="Daum C."/>
            <person name="Ramamoorthy G.K."/>
            <person name="Gryganskyi A."/>
            <person name="Culley D."/>
            <person name="Magnuson J.K."/>
            <person name="James T.Y."/>
            <person name="O'Malley M.A."/>
            <person name="Stajich J.E."/>
            <person name="Spatafora J.W."/>
            <person name="Visel A."/>
            <person name="Grigoriev I.V."/>
        </authorList>
    </citation>
    <scope>NUCLEOTIDE SEQUENCE [LARGE SCALE GENOMIC DNA]</scope>
    <source>
        <strain evidence="9 10">ATCC 12442</strain>
    </source>
</reference>
<dbReference type="Proteomes" id="UP000193922">
    <property type="component" value="Unassembled WGS sequence"/>
</dbReference>
<organism evidence="9 10">
    <name type="scientific">Linderina pennispora</name>
    <dbReference type="NCBI Taxonomy" id="61395"/>
    <lineage>
        <taxon>Eukaryota</taxon>
        <taxon>Fungi</taxon>
        <taxon>Fungi incertae sedis</taxon>
        <taxon>Zoopagomycota</taxon>
        <taxon>Kickxellomycotina</taxon>
        <taxon>Kickxellomycetes</taxon>
        <taxon>Kickxellales</taxon>
        <taxon>Kickxellaceae</taxon>
        <taxon>Linderina</taxon>
    </lineage>
</organism>
<evidence type="ECO:0000256" key="1">
    <source>
        <dbReference type="ARBA" id="ARBA00004496"/>
    </source>
</evidence>
<dbReference type="GO" id="GO:0045944">
    <property type="term" value="P:positive regulation of transcription by RNA polymerase II"/>
    <property type="evidence" value="ECO:0007669"/>
    <property type="project" value="TreeGrafter"/>
</dbReference>
<evidence type="ECO:0000313" key="9">
    <source>
        <dbReference type="EMBL" id="ORX66865.1"/>
    </source>
</evidence>
<keyword evidence="4 6" id="KW-0863">Zinc-finger</keyword>
<dbReference type="PROSITE" id="PS50089">
    <property type="entry name" value="ZF_RING_2"/>
    <property type="match status" value="1"/>
</dbReference>
<dbReference type="InterPro" id="IPR018957">
    <property type="entry name" value="Znf_C3HC4_RING-type"/>
</dbReference>
<comment type="subcellular location">
    <subcellularLocation>
        <location evidence="1">Cytoplasm</location>
    </subcellularLocation>
</comment>
<dbReference type="PANTHER" id="PTHR12983">
    <property type="entry name" value="RING FINGER 10 FAMILY MEMBER"/>
    <property type="match status" value="1"/>
</dbReference>
<keyword evidence="10" id="KW-1185">Reference proteome</keyword>
<dbReference type="AlphaFoldDB" id="A0A1Y1W0M9"/>
<dbReference type="GeneID" id="63808130"/>
<feature type="domain" description="RING-type" evidence="8">
    <location>
        <begin position="419"/>
        <end position="463"/>
    </location>
</feature>
<proteinExistence type="predicted"/>
<dbReference type="SMART" id="SM00184">
    <property type="entry name" value="RING"/>
    <property type="match status" value="1"/>
</dbReference>
<feature type="region of interest" description="Disordered" evidence="7">
    <location>
        <begin position="906"/>
        <end position="925"/>
    </location>
</feature>
<dbReference type="GO" id="GO:0000976">
    <property type="term" value="F:transcription cis-regulatory region binding"/>
    <property type="evidence" value="ECO:0007669"/>
    <property type="project" value="TreeGrafter"/>
</dbReference>
<accession>A0A1Y1W0M9</accession>
<keyword evidence="2" id="KW-0963">Cytoplasm</keyword>
<evidence type="ECO:0000259" key="8">
    <source>
        <dbReference type="PROSITE" id="PS50089"/>
    </source>
</evidence>
<evidence type="ECO:0000313" key="10">
    <source>
        <dbReference type="Proteomes" id="UP000193922"/>
    </source>
</evidence>
<feature type="region of interest" description="Disordered" evidence="7">
    <location>
        <begin position="794"/>
        <end position="841"/>
    </location>
</feature>
<dbReference type="Pfam" id="PF00097">
    <property type="entry name" value="zf-C3HC4"/>
    <property type="match status" value="1"/>
</dbReference>
<name>A0A1Y1W0M9_9FUNG</name>
<feature type="region of interest" description="Disordered" evidence="7">
    <location>
        <begin position="292"/>
        <end position="366"/>
    </location>
</feature>
<dbReference type="InterPro" id="IPR013083">
    <property type="entry name" value="Znf_RING/FYVE/PHD"/>
</dbReference>
<dbReference type="InterPro" id="IPR017907">
    <property type="entry name" value="Znf_RING_CS"/>
</dbReference>
<gene>
    <name evidence="9" type="ORF">DL89DRAFT_324790</name>
</gene>
<dbReference type="PROSITE" id="PS00518">
    <property type="entry name" value="ZF_RING_1"/>
    <property type="match status" value="1"/>
</dbReference>
<evidence type="ECO:0000256" key="4">
    <source>
        <dbReference type="ARBA" id="ARBA00022771"/>
    </source>
</evidence>
<evidence type="ECO:0000256" key="7">
    <source>
        <dbReference type="SAM" id="MobiDB-lite"/>
    </source>
</evidence>
<dbReference type="OrthoDB" id="302966at2759"/>
<dbReference type="InterPro" id="IPR001841">
    <property type="entry name" value="Znf_RING"/>
</dbReference>
<evidence type="ECO:0000256" key="6">
    <source>
        <dbReference type="PROSITE-ProRule" id="PRU00175"/>
    </source>
</evidence>
<dbReference type="EMBL" id="MCFD01000014">
    <property type="protein sequence ID" value="ORX66865.1"/>
    <property type="molecule type" value="Genomic_DNA"/>
</dbReference>
<feature type="region of interest" description="Disordered" evidence="7">
    <location>
        <begin position="636"/>
        <end position="659"/>
    </location>
</feature>
<comment type="caution">
    <text evidence="9">The sequence shown here is derived from an EMBL/GenBank/DDBJ whole genome shotgun (WGS) entry which is preliminary data.</text>
</comment>
<sequence>MDSSNTITISGPPSTSSTAASGRPAADPPADAPDQQLWQTIDEARSCIVLVGNRALAQADEQDLMTDPSITAFCSLTAAADNAEQLEQASHVYGRLSSFCGSLARAKPSALQALIGHLISADKLVRLYTDDVHLAPLGNGSELDLRTVFVRGSATRFVCKACTAKNALTQAVLFKAMSCKDVKCEVCGQHGPMARWSSDAEAAFVPDICGGSENLQVAMGLADVDAKAKMLSRPSGWSSVLDKVSESAGHTIVVTDIESFGQRWEAHQAITEQSSQESTSSVAERAGTLQALDASSTAGSSDERSHSQGSGTSRSGKRHGKGRNKGEKVNLNHLLNFSLPVRMPSPLPAPRARKHRDPAPSARQSQLTKRTFINANFRFVLRPEKWSQFTQVADKPDVHVKWEWIERVVMPVQGDSVQCPICLSPPVAARVTKCGHVFCFPCVLRYLAMETEKPDGEKKCPICWEPVAGTDDLLPVHLWNARYQPAASSSSSNSSSKPVHSASSCLPEGMHITMRLMKRLRGSTICLPRPTASMLFAKGLAPHVVTEKSDPLDPHTKDTQRLTFDSFHFPWTFTQHAMPFAKFLLAGHTYCRDEYARELRELSEESKLTGNDPMAQMFIESAVALVELAIGQTEKQSSEKLEESVRKTQTADQPDEKTADHTDDFRYFYQADDGQHIYMHPLYMRDTLDIKLRHAVESTITSEVRQRFKILDHLPLRCDVIFIEPEIKHLVSARSLDKFRAQIAHREKQHAARARHLAIDEARSAAMAAAAEQAGSAIQYRSEWTREGHNRYGELQTYSGSKPDAASFPALSGSATPAKGSAVESPKTPRDLWPRQPANTGTGELYNELWEEFERNASHYDDYDEHDEHDEPDHDYDDKYFHLSERAGADARPAHLKLPETRSKKIKNKAKAKIVLSGSSGMRRR</sequence>